<evidence type="ECO:0000256" key="2">
    <source>
        <dbReference type="ARBA" id="ARBA00006671"/>
    </source>
</evidence>
<comment type="similarity">
    <text evidence="2">Belongs to the fimbrial protein family.</text>
</comment>
<reference evidence="7 8" key="1">
    <citation type="submission" date="2020-04" db="EMBL/GenBank/DDBJ databases">
        <title>Molecular characterization of pseudomonads from Agaricus bisporus reveal novel blotch 2 pathogens in Western Europe.</title>
        <authorList>
            <person name="Taparia T."/>
            <person name="Krijger M."/>
            <person name="Haynes E."/>
            <person name="Elpinstone J.G."/>
            <person name="Noble R."/>
            <person name="Van Der Wolf J."/>
        </authorList>
    </citation>
    <scope>NUCLEOTIDE SEQUENCE [LARGE SCALE GENOMIC DNA]</scope>
    <source>
        <strain evidence="7 8">F1001</strain>
    </source>
</reference>
<name>A0A7Y7WAA1_9PSED</name>
<keyword evidence="4" id="KW-0281">Fimbrium</keyword>
<dbReference type="InterPro" id="IPR036937">
    <property type="entry name" value="Adhesion_dom_fimbrial_sf"/>
</dbReference>
<evidence type="ECO:0000256" key="1">
    <source>
        <dbReference type="ARBA" id="ARBA00004561"/>
    </source>
</evidence>
<proteinExistence type="inferred from homology"/>
<protein>
    <submittedName>
        <fullName evidence="7">Type 1 fimbrial protein</fullName>
    </submittedName>
</protein>
<gene>
    <name evidence="7" type="ORF">HX829_00910</name>
</gene>
<organism evidence="7 8">
    <name type="scientific">Pseudomonas gingeri</name>
    <dbReference type="NCBI Taxonomy" id="117681"/>
    <lineage>
        <taxon>Bacteria</taxon>
        <taxon>Pseudomonadati</taxon>
        <taxon>Pseudomonadota</taxon>
        <taxon>Gammaproteobacteria</taxon>
        <taxon>Pseudomonadales</taxon>
        <taxon>Pseudomonadaceae</taxon>
        <taxon>Pseudomonas</taxon>
    </lineage>
</organism>
<feature type="domain" description="Fimbrial-type adhesion" evidence="6">
    <location>
        <begin position="31"/>
        <end position="176"/>
    </location>
</feature>
<evidence type="ECO:0000256" key="4">
    <source>
        <dbReference type="ARBA" id="ARBA00023263"/>
    </source>
</evidence>
<feature type="signal peptide" evidence="5">
    <location>
        <begin position="1"/>
        <end position="23"/>
    </location>
</feature>
<keyword evidence="3 5" id="KW-0732">Signal</keyword>
<sequence>MKTPLFVLSLLVAAATTTGTAQAVQTTSLRFTGNIEGGTCHLESTDVGRTIELPQVKVSDFDSSTWAGLREFDLTANCDSDISNVTFTFSGTPDTFAPTRFANTGTARGVATVIQSRIGGAGYNFPANGNPTERSRTIPTTAGRAVIPMGAHYIKTIIGSVIKGTLITTASVTITYN</sequence>
<dbReference type="GO" id="GO:0009289">
    <property type="term" value="C:pilus"/>
    <property type="evidence" value="ECO:0007669"/>
    <property type="project" value="UniProtKB-SubCell"/>
</dbReference>
<accession>A0A7Y7WAA1</accession>
<dbReference type="Gene3D" id="2.60.40.1090">
    <property type="entry name" value="Fimbrial-type adhesion domain"/>
    <property type="match status" value="1"/>
</dbReference>
<dbReference type="GO" id="GO:0043709">
    <property type="term" value="P:cell adhesion involved in single-species biofilm formation"/>
    <property type="evidence" value="ECO:0007669"/>
    <property type="project" value="TreeGrafter"/>
</dbReference>
<dbReference type="Pfam" id="PF00419">
    <property type="entry name" value="Fimbrial"/>
    <property type="match status" value="1"/>
</dbReference>
<dbReference type="PANTHER" id="PTHR33420:SF3">
    <property type="entry name" value="FIMBRIAL SUBUNIT ELFA"/>
    <property type="match status" value="1"/>
</dbReference>
<dbReference type="EMBL" id="JACAPU010000001">
    <property type="protein sequence ID" value="NWB45039.1"/>
    <property type="molecule type" value="Genomic_DNA"/>
</dbReference>
<feature type="chain" id="PRO_5031256911" evidence="5">
    <location>
        <begin position="24"/>
        <end position="177"/>
    </location>
</feature>
<comment type="subcellular location">
    <subcellularLocation>
        <location evidence="1">Fimbrium</location>
    </subcellularLocation>
</comment>
<comment type="caution">
    <text evidence="7">The sequence shown here is derived from an EMBL/GenBank/DDBJ whole genome shotgun (WGS) entry which is preliminary data.</text>
</comment>
<dbReference type="RefSeq" id="WP_177143056.1">
    <property type="nucleotide sequence ID" value="NZ_JACAPU010000001.1"/>
</dbReference>
<dbReference type="PANTHER" id="PTHR33420">
    <property type="entry name" value="FIMBRIAL SUBUNIT ELFA-RELATED"/>
    <property type="match status" value="1"/>
</dbReference>
<dbReference type="InterPro" id="IPR000259">
    <property type="entry name" value="Adhesion_dom_fimbrial"/>
</dbReference>
<evidence type="ECO:0000256" key="5">
    <source>
        <dbReference type="SAM" id="SignalP"/>
    </source>
</evidence>
<dbReference type="Proteomes" id="UP000582981">
    <property type="component" value="Unassembled WGS sequence"/>
</dbReference>
<dbReference type="InterPro" id="IPR008966">
    <property type="entry name" value="Adhesion_dom_sf"/>
</dbReference>
<evidence type="ECO:0000313" key="8">
    <source>
        <dbReference type="Proteomes" id="UP000582981"/>
    </source>
</evidence>
<dbReference type="InterPro" id="IPR050263">
    <property type="entry name" value="Bact_Fimbrial_Adh_Pro"/>
</dbReference>
<dbReference type="AlphaFoldDB" id="A0A7Y7WAA1"/>
<dbReference type="SUPFAM" id="SSF49401">
    <property type="entry name" value="Bacterial adhesins"/>
    <property type="match status" value="1"/>
</dbReference>
<evidence type="ECO:0000313" key="7">
    <source>
        <dbReference type="EMBL" id="NWB45039.1"/>
    </source>
</evidence>
<evidence type="ECO:0000256" key="3">
    <source>
        <dbReference type="ARBA" id="ARBA00022729"/>
    </source>
</evidence>
<evidence type="ECO:0000259" key="6">
    <source>
        <dbReference type="Pfam" id="PF00419"/>
    </source>
</evidence>